<evidence type="ECO:0000313" key="2">
    <source>
        <dbReference type="Proteomes" id="UP000077266"/>
    </source>
</evidence>
<reference evidence="1 2" key="1">
    <citation type="journal article" date="2016" name="Mol. Biol. Evol.">
        <title>Comparative Genomics of Early-Diverging Mushroom-Forming Fungi Provides Insights into the Origins of Lignocellulose Decay Capabilities.</title>
        <authorList>
            <person name="Nagy L.G."/>
            <person name="Riley R."/>
            <person name="Tritt A."/>
            <person name="Adam C."/>
            <person name="Daum C."/>
            <person name="Floudas D."/>
            <person name="Sun H."/>
            <person name="Yadav J.S."/>
            <person name="Pangilinan J."/>
            <person name="Larsson K.H."/>
            <person name="Matsuura K."/>
            <person name="Barry K."/>
            <person name="Labutti K."/>
            <person name="Kuo R."/>
            <person name="Ohm R.A."/>
            <person name="Bhattacharya S.S."/>
            <person name="Shirouzu T."/>
            <person name="Yoshinaga Y."/>
            <person name="Martin F.M."/>
            <person name="Grigoriev I.V."/>
            <person name="Hibbett D.S."/>
        </authorList>
    </citation>
    <scope>NUCLEOTIDE SEQUENCE [LARGE SCALE GENOMIC DNA]</scope>
    <source>
        <strain evidence="1 2">HHB12029</strain>
    </source>
</reference>
<dbReference type="EMBL" id="KV426400">
    <property type="protein sequence ID" value="KZV81329.1"/>
    <property type="molecule type" value="Genomic_DNA"/>
</dbReference>
<accession>A0A165ZBW3</accession>
<proteinExistence type="predicted"/>
<organism evidence="1 2">
    <name type="scientific">Exidia glandulosa HHB12029</name>
    <dbReference type="NCBI Taxonomy" id="1314781"/>
    <lineage>
        <taxon>Eukaryota</taxon>
        <taxon>Fungi</taxon>
        <taxon>Dikarya</taxon>
        <taxon>Basidiomycota</taxon>
        <taxon>Agaricomycotina</taxon>
        <taxon>Agaricomycetes</taxon>
        <taxon>Auriculariales</taxon>
        <taxon>Exidiaceae</taxon>
        <taxon>Exidia</taxon>
    </lineage>
</organism>
<dbReference type="Proteomes" id="UP000077266">
    <property type="component" value="Unassembled WGS sequence"/>
</dbReference>
<protein>
    <recommendedName>
        <fullName evidence="3">ABM domain-containing protein</fullName>
    </recommendedName>
</protein>
<evidence type="ECO:0008006" key="3">
    <source>
        <dbReference type="Google" id="ProtNLM"/>
    </source>
</evidence>
<name>A0A165ZBW3_EXIGL</name>
<sequence length="243" mass="26875">MNRLLARALPLRQSPIVRTSLHFRTMSSKTPITSEVLILRVSATDERFAALRRSAAQQGGATEQYYGEEKALGPFRPAKAGEAQPIVWVIQWPKTLPENFDKAAFTKEVTALDAKGAPETFITAFDDAALPRPALDAPLTEFATMVLDPAQISSPPIAKAIEKTFTDCYDAPDGGFTGGFWGPATSSNPEHDKLYMYYLGWENKQLHTKYSQTPLFALELENLAPATKNGWAIWVELKRATDL</sequence>
<keyword evidence="2" id="KW-1185">Reference proteome</keyword>
<dbReference type="AlphaFoldDB" id="A0A165ZBW3"/>
<dbReference type="InParanoid" id="A0A165ZBW3"/>
<gene>
    <name evidence="1" type="ORF">EXIGLDRAFT_844715</name>
</gene>
<dbReference type="OrthoDB" id="2824656at2759"/>
<evidence type="ECO:0000313" key="1">
    <source>
        <dbReference type="EMBL" id="KZV81329.1"/>
    </source>
</evidence>